<dbReference type="Proteomes" id="UP001524473">
    <property type="component" value="Unassembled WGS sequence"/>
</dbReference>
<reference evidence="1 2" key="1">
    <citation type="submission" date="2022-06" db="EMBL/GenBank/DDBJ databases">
        <title>Isolation of gut microbiota from human fecal samples.</title>
        <authorList>
            <person name="Pamer E.G."/>
            <person name="Barat B."/>
            <person name="Waligurski E."/>
            <person name="Medina S."/>
            <person name="Paddock L."/>
            <person name="Mostad J."/>
        </authorList>
    </citation>
    <scope>NUCLEOTIDE SEQUENCE [LARGE SCALE GENOMIC DNA]</scope>
    <source>
        <strain evidence="1 2">DFI.9.73</strain>
    </source>
</reference>
<gene>
    <name evidence="1" type="ORF">NE695_05630</name>
</gene>
<proteinExistence type="predicted"/>
<dbReference type="EMBL" id="JANFZH010000009">
    <property type="protein sequence ID" value="MCQ4839395.1"/>
    <property type="molecule type" value="Genomic_DNA"/>
</dbReference>
<protein>
    <submittedName>
        <fullName evidence="1">Plasmid segregation centromere-binding protein ParR</fullName>
    </submittedName>
</protein>
<name>A0ABT1RXI7_9FIRM</name>
<evidence type="ECO:0000313" key="2">
    <source>
        <dbReference type="Proteomes" id="UP001524473"/>
    </source>
</evidence>
<comment type="caution">
    <text evidence="1">The sequence shown here is derived from an EMBL/GenBank/DDBJ whole genome shotgun (WGS) entry which is preliminary data.</text>
</comment>
<evidence type="ECO:0000313" key="1">
    <source>
        <dbReference type="EMBL" id="MCQ4839395.1"/>
    </source>
</evidence>
<sequence>MSRPLFMFRPNLQNEEHRRAWEILQTVPEGQKNAFLVQVILENAQREELETILRRVLREELKAVPSQPIPQQEEAIPKEMMGFLGSLLREE</sequence>
<keyword evidence="2" id="KW-1185">Reference proteome</keyword>
<dbReference type="RefSeq" id="WP_055141799.1">
    <property type="nucleotide sequence ID" value="NZ_DBFOTE010000071.1"/>
</dbReference>
<organism evidence="1 2">
    <name type="scientific">Neglectibacter timonensis</name>
    <dbReference type="NCBI Taxonomy" id="1776382"/>
    <lineage>
        <taxon>Bacteria</taxon>
        <taxon>Bacillati</taxon>
        <taxon>Bacillota</taxon>
        <taxon>Clostridia</taxon>
        <taxon>Eubacteriales</taxon>
        <taxon>Oscillospiraceae</taxon>
        <taxon>Neglectibacter</taxon>
    </lineage>
</organism>
<accession>A0ABT1RXI7</accession>